<sequence length="61" mass="6839">MNSPPPRQFLHHSAEPPLSPPHYQSDHHQLFRVSLSLPPYSDHQLPDSDNTANSTDDPIAT</sequence>
<reference evidence="2" key="2">
    <citation type="submission" date="2023-04" db="EMBL/GenBank/DDBJ databases">
        <authorList>
            <person name="Bruccoleri R.E."/>
            <person name="Oakeley E.J."/>
            <person name="Faust A.-M."/>
            <person name="Dessus-Babus S."/>
            <person name="Altorfer M."/>
            <person name="Burckhardt D."/>
            <person name="Oertli M."/>
            <person name="Naumann U."/>
            <person name="Petersen F."/>
            <person name="Wong J."/>
        </authorList>
    </citation>
    <scope>NUCLEOTIDE SEQUENCE</scope>
    <source>
        <strain evidence="2">GSM-AAB239-AS_SAM_17_03QT</strain>
        <tissue evidence="2">Leaf</tissue>
    </source>
</reference>
<proteinExistence type="predicted"/>
<feature type="compositionally biased region" description="Polar residues" evidence="1">
    <location>
        <begin position="47"/>
        <end position="61"/>
    </location>
</feature>
<keyword evidence="3" id="KW-1185">Reference proteome</keyword>
<evidence type="ECO:0000256" key="1">
    <source>
        <dbReference type="SAM" id="MobiDB-lite"/>
    </source>
</evidence>
<gene>
    <name evidence="2" type="ORF">M6B38_302200</name>
</gene>
<comment type="caution">
    <text evidence="2">The sequence shown here is derived from an EMBL/GenBank/DDBJ whole genome shotgun (WGS) entry which is preliminary data.</text>
</comment>
<accession>A0AAX6HN23</accession>
<protein>
    <submittedName>
        <fullName evidence="2">Uncharacterized protein</fullName>
    </submittedName>
</protein>
<evidence type="ECO:0000313" key="3">
    <source>
        <dbReference type="Proteomes" id="UP001140949"/>
    </source>
</evidence>
<evidence type="ECO:0000313" key="2">
    <source>
        <dbReference type="EMBL" id="KAJ6842158.1"/>
    </source>
</evidence>
<dbReference type="EMBL" id="JANAVB010007800">
    <property type="protein sequence ID" value="KAJ6842158.1"/>
    <property type="molecule type" value="Genomic_DNA"/>
</dbReference>
<feature type="region of interest" description="Disordered" evidence="1">
    <location>
        <begin position="1"/>
        <end position="61"/>
    </location>
</feature>
<organism evidence="2 3">
    <name type="scientific">Iris pallida</name>
    <name type="common">Sweet iris</name>
    <dbReference type="NCBI Taxonomy" id="29817"/>
    <lineage>
        <taxon>Eukaryota</taxon>
        <taxon>Viridiplantae</taxon>
        <taxon>Streptophyta</taxon>
        <taxon>Embryophyta</taxon>
        <taxon>Tracheophyta</taxon>
        <taxon>Spermatophyta</taxon>
        <taxon>Magnoliopsida</taxon>
        <taxon>Liliopsida</taxon>
        <taxon>Asparagales</taxon>
        <taxon>Iridaceae</taxon>
        <taxon>Iridoideae</taxon>
        <taxon>Irideae</taxon>
        <taxon>Iris</taxon>
    </lineage>
</organism>
<name>A0AAX6HN23_IRIPA</name>
<reference evidence="2" key="1">
    <citation type="journal article" date="2023" name="GigaByte">
        <title>Genome assembly of the bearded iris, Iris pallida Lam.</title>
        <authorList>
            <person name="Bruccoleri R.E."/>
            <person name="Oakeley E.J."/>
            <person name="Faust A.M.E."/>
            <person name="Altorfer M."/>
            <person name="Dessus-Babus S."/>
            <person name="Burckhardt D."/>
            <person name="Oertli M."/>
            <person name="Naumann U."/>
            <person name="Petersen F."/>
            <person name="Wong J."/>
        </authorList>
    </citation>
    <scope>NUCLEOTIDE SEQUENCE</scope>
    <source>
        <strain evidence="2">GSM-AAB239-AS_SAM_17_03QT</strain>
    </source>
</reference>
<dbReference type="Proteomes" id="UP001140949">
    <property type="component" value="Unassembled WGS sequence"/>
</dbReference>
<dbReference type="AlphaFoldDB" id="A0AAX6HN23"/>